<dbReference type="InterPro" id="IPR050490">
    <property type="entry name" value="Bact_solute-bd_prot1"/>
</dbReference>
<dbReference type="InterPro" id="IPR006059">
    <property type="entry name" value="SBP"/>
</dbReference>
<dbReference type="STRING" id="1499966.U14_00924"/>
<evidence type="ECO:0000313" key="1">
    <source>
        <dbReference type="EMBL" id="GAK49701.1"/>
    </source>
</evidence>
<evidence type="ECO:0000313" key="2">
    <source>
        <dbReference type="Proteomes" id="UP000030700"/>
    </source>
</evidence>
<protein>
    <submittedName>
        <fullName evidence="1">Carbohydrate ABC transporter substrate-binding protein, CUT1 family</fullName>
    </submittedName>
</protein>
<dbReference type="EMBL" id="DF820455">
    <property type="protein sequence ID" value="GAK49701.1"/>
    <property type="molecule type" value="Genomic_DNA"/>
</dbReference>
<sequence>MQIASAEKIVLWDVQTNEPMKSTVDGTVAEFNKAGGEMEVVHIQNDPYKTKLKVAMGAGTPPDIFQNWGGGPLKEYVDAEMVDSIDEIKEDLLKTYIPAAFDPATFDGVTYGAPYSGLTGVYFWYRKDIFEQNGVKPPKTWTEFLQVCETLKKAGIAPIALANKNKWTGSFFYMYMADRVGGADMFTKALYRKDGVTFEDPGFVKAGEMLQDLVKKGYFVEGFNGMDEDLRNAAALLETGKAGMYLMGTWYLGGAHSNAPEVADQIDFFPFPAVEDGKGDPTNLIGSPGQDYLSISTTCKDKEAALKYLKEFIMNESWIQALVKNGLVPPVKNGADLISDPVLKKVAESFQAAGHVQVYYDQFLPPAMGEKHKDLVQALFGLTMTPEEVAKAHEAAMQEELKK</sequence>
<accession>A0A0S6VR39</accession>
<dbReference type="PANTHER" id="PTHR43649:SF14">
    <property type="entry name" value="BLR3389 PROTEIN"/>
    <property type="match status" value="1"/>
</dbReference>
<dbReference type="Gene3D" id="3.40.190.10">
    <property type="entry name" value="Periplasmic binding protein-like II"/>
    <property type="match status" value="2"/>
</dbReference>
<dbReference type="SUPFAM" id="SSF53850">
    <property type="entry name" value="Periplasmic binding protein-like II"/>
    <property type="match status" value="1"/>
</dbReference>
<proteinExistence type="predicted"/>
<dbReference type="HOGENOM" id="CLU_031285_12_0_0"/>
<organism evidence="1">
    <name type="scientific">Candidatus Moduliflexus flocculans</name>
    <dbReference type="NCBI Taxonomy" id="1499966"/>
    <lineage>
        <taxon>Bacteria</taxon>
        <taxon>Candidatus Moduliflexota</taxon>
        <taxon>Candidatus Moduliflexia</taxon>
        <taxon>Candidatus Moduliflexales</taxon>
        <taxon>Candidatus Moduliflexaceae</taxon>
    </lineage>
</organism>
<gene>
    <name evidence="1" type="ORF">U14_00924</name>
</gene>
<reference evidence="1" key="1">
    <citation type="journal article" date="2015" name="PeerJ">
        <title>First genomic representation of candidate bacterial phylum KSB3 points to enhanced environmental sensing as a trigger of wastewater bulking.</title>
        <authorList>
            <person name="Sekiguchi Y."/>
            <person name="Ohashi A."/>
            <person name="Parks D.H."/>
            <person name="Yamauchi T."/>
            <person name="Tyson G.W."/>
            <person name="Hugenholtz P."/>
        </authorList>
    </citation>
    <scope>NUCLEOTIDE SEQUENCE [LARGE SCALE GENOMIC DNA]</scope>
</reference>
<dbReference type="AlphaFoldDB" id="A0A0S6VR39"/>
<keyword evidence="2" id="KW-1185">Reference proteome</keyword>
<dbReference type="Proteomes" id="UP000030700">
    <property type="component" value="Unassembled WGS sequence"/>
</dbReference>
<name>A0A0S6VR39_9BACT</name>
<dbReference type="PANTHER" id="PTHR43649">
    <property type="entry name" value="ARABINOSE-BINDING PROTEIN-RELATED"/>
    <property type="match status" value="1"/>
</dbReference>
<dbReference type="Pfam" id="PF01547">
    <property type="entry name" value="SBP_bac_1"/>
    <property type="match status" value="1"/>
</dbReference>